<proteinExistence type="predicted"/>
<feature type="region of interest" description="Disordered" evidence="1">
    <location>
        <begin position="1"/>
        <end position="48"/>
    </location>
</feature>
<protein>
    <submittedName>
        <fullName evidence="2">Uncharacterized protein</fullName>
    </submittedName>
</protein>
<dbReference type="AlphaFoldDB" id="L9XWD4"/>
<evidence type="ECO:0000256" key="1">
    <source>
        <dbReference type="SAM" id="MobiDB-lite"/>
    </source>
</evidence>
<sequence>MVLFSKNSGRPPPATADSTAPGWRRIGRNRDVGNEISPREARSTGVDKRPRIVAVQNVDPHQRLRSGRDEKRELSYDLSKTAIWLRSTD</sequence>
<gene>
    <name evidence="2" type="ORF">C490_13401</name>
    <name evidence="3" type="ORF">CYV19_18875</name>
</gene>
<dbReference type="Proteomes" id="UP000234484">
    <property type="component" value="Unassembled WGS sequence"/>
</dbReference>
<feature type="compositionally biased region" description="Basic and acidic residues" evidence="1">
    <location>
        <begin position="28"/>
        <end position="48"/>
    </location>
</feature>
<evidence type="ECO:0000313" key="3">
    <source>
        <dbReference type="EMBL" id="PLK17736.1"/>
    </source>
</evidence>
<organism evidence="2 4">
    <name type="scientific">Natronobacterium gregoryi (strain ATCC 43098 / DSM 3393 / CCM 3738 / CIP 104747 / IAM 13177 / JCM 8860 / NBRC 102187 / NCIMB 2189 / SP2)</name>
    <dbReference type="NCBI Taxonomy" id="797304"/>
    <lineage>
        <taxon>Archaea</taxon>
        <taxon>Methanobacteriati</taxon>
        <taxon>Methanobacteriota</taxon>
        <taxon>Stenosarchaea group</taxon>
        <taxon>Halobacteria</taxon>
        <taxon>Halobacteriales</taxon>
        <taxon>Natrialbaceae</taxon>
        <taxon>Natronobacterium</taxon>
    </lineage>
</organism>
<evidence type="ECO:0000313" key="4">
    <source>
        <dbReference type="Proteomes" id="UP000011613"/>
    </source>
</evidence>
<evidence type="ECO:0000313" key="2">
    <source>
        <dbReference type="EMBL" id="ELY66055.1"/>
    </source>
</evidence>
<evidence type="ECO:0000313" key="5">
    <source>
        <dbReference type="Proteomes" id="UP000234484"/>
    </source>
</evidence>
<dbReference type="EMBL" id="PKKI01000117">
    <property type="protein sequence ID" value="PLK17736.1"/>
    <property type="molecule type" value="Genomic_DNA"/>
</dbReference>
<reference evidence="3 5" key="2">
    <citation type="submission" date="2017-12" db="EMBL/GenBank/DDBJ databases">
        <title>The characterization of oligonucleotides binding to NgAgo.</title>
        <authorList>
            <person name="Jiang L."/>
            <person name="He B."/>
            <person name="Kang J."/>
            <person name="Yu M."/>
            <person name="Li N."/>
            <person name="Fang Y."/>
            <person name="Tang Z."/>
            <person name="Wu P."/>
            <person name="Yao P."/>
            <person name="Huang J."/>
        </authorList>
    </citation>
    <scope>NUCLEOTIDE SEQUENCE [LARGE SCALE GENOMIC DNA]</scope>
    <source>
        <strain evidence="3 5">SP2</strain>
        <tissue evidence="3">Freeze-dried powder thallus</tissue>
    </source>
</reference>
<accession>L9XWD4</accession>
<comment type="caution">
    <text evidence="2">The sequence shown here is derived from an EMBL/GenBank/DDBJ whole genome shotgun (WGS) entry which is preliminary data.</text>
</comment>
<dbReference type="Proteomes" id="UP000011613">
    <property type="component" value="Unassembled WGS sequence"/>
</dbReference>
<name>L9XWD4_NATGS</name>
<reference evidence="2 4" key="1">
    <citation type="journal article" date="2014" name="PLoS Genet.">
        <title>Phylogenetically driven sequencing of extremely halophilic archaea reveals strategies for static and dynamic osmo-response.</title>
        <authorList>
            <person name="Becker E.A."/>
            <person name="Seitzer P.M."/>
            <person name="Tritt A."/>
            <person name="Larsen D."/>
            <person name="Krusor M."/>
            <person name="Yao A.I."/>
            <person name="Wu D."/>
            <person name="Madern D."/>
            <person name="Eisen J.A."/>
            <person name="Darling A.E."/>
            <person name="Facciotti M.T."/>
        </authorList>
    </citation>
    <scope>NUCLEOTIDE SEQUENCE [LARGE SCALE GENOMIC DNA]</scope>
    <source>
        <strain evidence="2 4">SP2</strain>
    </source>
</reference>
<dbReference type="EMBL" id="AOIC01000093">
    <property type="protein sequence ID" value="ELY66055.1"/>
    <property type="molecule type" value="Genomic_DNA"/>
</dbReference>